<organism evidence="2 3">
    <name type="scientific">Sorghum bicolor</name>
    <name type="common">Sorghum</name>
    <name type="synonym">Sorghum vulgare</name>
    <dbReference type="NCBI Taxonomy" id="4558"/>
    <lineage>
        <taxon>Eukaryota</taxon>
        <taxon>Viridiplantae</taxon>
        <taxon>Streptophyta</taxon>
        <taxon>Embryophyta</taxon>
        <taxon>Tracheophyta</taxon>
        <taxon>Spermatophyta</taxon>
        <taxon>Magnoliopsida</taxon>
        <taxon>Liliopsida</taxon>
        <taxon>Poales</taxon>
        <taxon>Poaceae</taxon>
        <taxon>PACMAD clade</taxon>
        <taxon>Panicoideae</taxon>
        <taxon>Andropogonodae</taxon>
        <taxon>Andropogoneae</taxon>
        <taxon>Sorghinae</taxon>
        <taxon>Sorghum</taxon>
    </lineage>
</organism>
<protein>
    <submittedName>
        <fullName evidence="2">Uncharacterized protein</fullName>
    </submittedName>
</protein>
<keyword evidence="1" id="KW-0732">Signal</keyword>
<dbReference type="AlphaFoldDB" id="A0A921QV65"/>
<feature type="chain" id="PRO_5036748269" evidence="1">
    <location>
        <begin position="29"/>
        <end position="171"/>
    </location>
</feature>
<evidence type="ECO:0000313" key="3">
    <source>
        <dbReference type="Proteomes" id="UP000807115"/>
    </source>
</evidence>
<evidence type="ECO:0000313" key="2">
    <source>
        <dbReference type="EMBL" id="KAG0528809.1"/>
    </source>
</evidence>
<gene>
    <name evidence="2" type="ORF">BDA96_05G044800</name>
</gene>
<reference evidence="2" key="1">
    <citation type="journal article" date="2019" name="BMC Genomics">
        <title>A new reference genome for Sorghum bicolor reveals high levels of sequence similarity between sweet and grain genotypes: implications for the genetics of sugar metabolism.</title>
        <authorList>
            <person name="Cooper E.A."/>
            <person name="Brenton Z.W."/>
            <person name="Flinn B.S."/>
            <person name="Jenkins J."/>
            <person name="Shu S."/>
            <person name="Flowers D."/>
            <person name="Luo F."/>
            <person name="Wang Y."/>
            <person name="Xia P."/>
            <person name="Barry K."/>
            <person name="Daum C."/>
            <person name="Lipzen A."/>
            <person name="Yoshinaga Y."/>
            <person name="Schmutz J."/>
            <person name="Saski C."/>
            <person name="Vermerris W."/>
            <person name="Kresovich S."/>
        </authorList>
    </citation>
    <scope>NUCLEOTIDE SEQUENCE</scope>
</reference>
<name>A0A921QV65_SORBI</name>
<feature type="signal peptide" evidence="1">
    <location>
        <begin position="1"/>
        <end position="28"/>
    </location>
</feature>
<accession>A0A921QV65</accession>
<proteinExistence type="predicted"/>
<dbReference type="EMBL" id="CM027684">
    <property type="protein sequence ID" value="KAG0528809.1"/>
    <property type="molecule type" value="Genomic_DNA"/>
</dbReference>
<evidence type="ECO:0000256" key="1">
    <source>
        <dbReference type="SAM" id="SignalP"/>
    </source>
</evidence>
<comment type="caution">
    <text evidence="2">The sequence shown here is derived from an EMBL/GenBank/DDBJ whole genome shotgun (WGS) entry which is preliminary data.</text>
</comment>
<dbReference type="Proteomes" id="UP000807115">
    <property type="component" value="Chromosome 5"/>
</dbReference>
<sequence length="171" mass="19110">MPMVLGPSAVDWLLFGITSIKLFVPTVACELSQVFSLRTTVKLVFSPTVGFEFLTPTVSPSRTKCSVRDKCLQFFDLCMQAVKHLITGWGLPTQGETEARRLLWAAYTAVSLLHKGAQPFPEHMVFHDIGVSNTPSTLKTISDLCVIIYRLHVRMNVKYSCNILMDVLMSI</sequence>
<reference evidence="2" key="2">
    <citation type="submission" date="2020-10" db="EMBL/GenBank/DDBJ databases">
        <authorList>
            <person name="Cooper E.A."/>
            <person name="Brenton Z.W."/>
            <person name="Flinn B.S."/>
            <person name="Jenkins J."/>
            <person name="Shu S."/>
            <person name="Flowers D."/>
            <person name="Luo F."/>
            <person name="Wang Y."/>
            <person name="Xia P."/>
            <person name="Barry K."/>
            <person name="Daum C."/>
            <person name="Lipzen A."/>
            <person name="Yoshinaga Y."/>
            <person name="Schmutz J."/>
            <person name="Saski C."/>
            <person name="Vermerris W."/>
            <person name="Kresovich S."/>
        </authorList>
    </citation>
    <scope>NUCLEOTIDE SEQUENCE</scope>
</reference>